<dbReference type="AlphaFoldDB" id="A0A9N7R2R1"/>
<evidence type="ECO:0008006" key="7">
    <source>
        <dbReference type="Google" id="ProtNLM"/>
    </source>
</evidence>
<feature type="compositionally biased region" description="Low complexity" evidence="2">
    <location>
        <begin position="132"/>
        <end position="145"/>
    </location>
</feature>
<sequence length="1000" mass="110505">MASLFRDRSIGHSRRGSFSSSSSTTAVAAAAASPSCATSRFNPAASLTPLPSPFGDLTTTLSDSDLRASAYEIFLSANRSSSSKPLNYISSNNHTSSPNNITGANGSPAAAPMQRSLTSTAASKMKKALGMRSASSKRSSDSNNSGAAGKMKRPATVGELMRMQMRVSEAVDSRIRRGLLRISAGQVGRRTESTVLPLELLQQFKASDFTDQDEYESWQRRNLRMLEAGLLLHPAAPLDRSNSAAQRLRQIIQAALDRPIETGKNNEPMQVLRTTVMSLASRTPEGAPLESSHWADGFPLNLRLYEKLLEASFDLSDEMSIVEEVDELMELVKKTWPILGLNQMLHNLCFAWILFNRYVATGQVETDLLLAADSQLSEVAKDAKLTRDPVYSKVLSSTLTAMLGWAEKRLLAYHETFSGGNVDTMQSVVSVGVSAARILVEDISNEYRRRKKNEADVALSRIDTYIRSSLRTAFAQLMEKADSSRRASRNQPNPLPVLAILAKDVGQLAIKEKDIFSPILKQWHPLAAGVAVATLHACYGNELKQFISGITELTPDAVQILRAADKLEKDLVQIAVEESVDSDDGGKGIIREMPPYEAEGAMANLIKVWIKMRIDVMKEWVDRNIQQEVWNPRANQESCAPSAIEVLRIVDETLDAFFQLPIPMHPALLPDLVAGLDKCLQYYATKAKSSCGSRSTYTPTMPALTRCTIGTKFQWKKKDKSVVSQRRNPQVATVNGEGAHAISQLCVRINSLHKIRTELENLEKRIITLLRNSESAHVEDLSNDVGKKFEITPSACVEAVQQLSEGLAYKIVFHDSAHALCDSVYVGEPSNSRIEPFLQELERNLTIVADTVNERVRTRVVADVMRASFDGFLVVLLAGGPTRAFSKQDSSIIEDDYKLLKELFWANGDGLPNDIIEKFSATARDVIPLFRADTENLIERFRRLVLETYGSSAKARLPLPPTSGQWSSTDANTILRVLCYRNDETASKFLKKTYNLPKKL</sequence>
<dbReference type="InterPro" id="IPR057984">
    <property type="entry name" value="PATROL1_C"/>
</dbReference>
<organism evidence="5 6">
    <name type="scientific">Striga hermonthica</name>
    <name type="common">Purple witchweed</name>
    <name type="synonym">Buchnera hermonthica</name>
    <dbReference type="NCBI Taxonomy" id="68872"/>
    <lineage>
        <taxon>Eukaryota</taxon>
        <taxon>Viridiplantae</taxon>
        <taxon>Streptophyta</taxon>
        <taxon>Embryophyta</taxon>
        <taxon>Tracheophyta</taxon>
        <taxon>Spermatophyta</taxon>
        <taxon>Magnoliopsida</taxon>
        <taxon>eudicotyledons</taxon>
        <taxon>Gunneridae</taxon>
        <taxon>Pentapetalae</taxon>
        <taxon>asterids</taxon>
        <taxon>lamiids</taxon>
        <taxon>Lamiales</taxon>
        <taxon>Orobanchaceae</taxon>
        <taxon>Buchnereae</taxon>
        <taxon>Striga</taxon>
    </lineage>
</organism>
<evidence type="ECO:0000313" key="6">
    <source>
        <dbReference type="Proteomes" id="UP001153555"/>
    </source>
</evidence>
<dbReference type="InterPro" id="IPR014770">
    <property type="entry name" value="Munc13_1"/>
</dbReference>
<dbReference type="Proteomes" id="UP001153555">
    <property type="component" value="Unassembled WGS sequence"/>
</dbReference>
<dbReference type="OrthoDB" id="2015333at2759"/>
<feature type="compositionally biased region" description="Basic and acidic residues" evidence="2">
    <location>
        <begin position="1"/>
        <end position="10"/>
    </location>
</feature>
<dbReference type="InterPro" id="IPR008528">
    <property type="entry name" value="unc-13_homologue"/>
</dbReference>
<keyword evidence="1" id="KW-0175">Coiled coil</keyword>
<feature type="coiled-coil region" evidence="1">
    <location>
        <begin position="752"/>
        <end position="779"/>
    </location>
</feature>
<dbReference type="PROSITE" id="PS51258">
    <property type="entry name" value="MHD1"/>
    <property type="match status" value="1"/>
</dbReference>
<feature type="compositionally biased region" description="Polar residues" evidence="2">
    <location>
        <begin position="84"/>
        <end position="105"/>
    </location>
</feature>
<evidence type="ECO:0000259" key="3">
    <source>
        <dbReference type="PROSITE" id="PS51258"/>
    </source>
</evidence>
<feature type="domain" description="MHD1" evidence="3">
    <location>
        <begin position="558"/>
        <end position="701"/>
    </location>
</feature>
<proteinExistence type="predicted"/>
<protein>
    <recommendedName>
        <fullName evidence="7">Protein unc-13 homolog</fullName>
    </recommendedName>
</protein>
<dbReference type="Pfam" id="PF25761">
    <property type="entry name" value="TPR_PATROL1"/>
    <property type="match status" value="1"/>
</dbReference>
<dbReference type="PANTHER" id="PTHR31280">
    <property type="entry name" value="PROTEIN UNC-13 HOMOLOG"/>
    <property type="match status" value="1"/>
</dbReference>
<accession>A0A9N7R2R1</accession>
<evidence type="ECO:0000256" key="2">
    <source>
        <dbReference type="SAM" id="MobiDB-lite"/>
    </source>
</evidence>
<name>A0A9N7R2R1_STRHE</name>
<feature type="region of interest" description="Disordered" evidence="2">
    <location>
        <begin position="1"/>
        <end position="21"/>
    </location>
</feature>
<feature type="region of interest" description="Disordered" evidence="2">
    <location>
        <begin position="84"/>
        <end position="157"/>
    </location>
</feature>
<evidence type="ECO:0000256" key="1">
    <source>
        <dbReference type="SAM" id="Coils"/>
    </source>
</evidence>
<dbReference type="InterPro" id="IPR014772">
    <property type="entry name" value="Munc13_dom-2"/>
</dbReference>
<dbReference type="PROSITE" id="PS51259">
    <property type="entry name" value="MHD2"/>
    <property type="match status" value="1"/>
</dbReference>
<feature type="domain" description="MHD2" evidence="4">
    <location>
        <begin position="831"/>
        <end position="941"/>
    </location>
</feature>
<keyword evidence="6" id="KW-1185">Reference proteome</keyword>
<gene>
    <name evidence="5" type="ORF">SHERM_12103</name>
</gene>
<dbReference type="PANTHER" id="PTHR31280:SF4">
    <property type="entry name" value="ELONGATION FACTOR TS (DUF810)"/>
    <property type="match status" value="1"/>
</dbReference>
<comment type="caution">
    <text evidence="5">The sequence shown here is derived from an EMBL/GenBank/DDBJ whole genome shotgun (WGS) entry which is preliminary data.</text>
</comment>
<dbReference type="EMBL" id="CACSLK010006441">
    <property type="protein sequence ID" value="CAA0810554.1"/>
    <property type="molecule type" value="Genomic_DNA"/>
</dbReference>
<evidence type="ECO:0000313" key="5">
    <source>
        <dbReference type="EMBL" id="CAA0810554.1"/>
    </source>
</evidence>
<dbReference type="Gene3D" id="1.10.357.50">
    <property type="match status" value="1"/>
</dbReference>
<evidence type="ECO:0000259" key="4">
    <source>
        <dbReference type="PROSITE" id="PS51259"/>
    </source>
</evidence>
<reference evidence="5" key="1">
    <citation type="submission" date="2019-12" db="EMBL/GenBank/DDBJ databases">
        <authorList>
            <person name="Scholes J."/>
        </authorList>
    </citation>
    <scope>NUCLEOTIDE SEQUENCE</scope>
</reference>